<dbReference type="PANTHER" id="PTHR13337">
    <property type="entry name" value="SUCCINATE DEHYDROGENASE"/>
    <property type="match status" value="1"/>
</dbReference>
<protein>
    <recommendedName>
        <fullName evidence="12">Succinate dehydrogenase [ubiquinone] cytochrome b small subunit</fullName>
    </recommendedName>
</protein>
<evidence type="ECO:0000256" key="5">
    <source>
        <dbReference type="ARBA" id="ARBA00022792"/>
    </source>
</evidence>
<dbReference type="EMBL" id="HBIN01016219">
    <property type="protein sequence ID" value="CAE0442203.1"/>
    <property type="molecule type" value="Transcribed_RNA"/>
</dbReference>
<name>A0A7S3PKA9_9STRA</name>
<proteinExistence type="inferred from homology"/>
<evidence type="ECO:0000256" key="2">
    <source>
        <dbReference type="ARBA" id="ARBA00007294"/>
    </source>
</evidence>
<comment type="similarity">
    <text evidence="2 12">Belongs to the CybS family.</text>
</comment>
<sequence>MFTRNIPRVLRRTAVVQRRVKSTTTGSAKKEPSGFFENLVGADQTLSQAKLFHKTNLAVMVLTPLAIVAHPSPLSMPVDVALAIVFPLHAHMGMNIIFTDYVPGSPTGPARMALLAVSVLSTIGLLKLAVSEDGITGTLKAVWKEPKKEEK</sequence>
<dbReference type="GO" id="GO:0006121">
    <property type="term" value="P:mitochondrial electron transport, succinate to ubiquinone"/>
    <property type="evidence" value="ECO:0007669"/>
    <property type="project" value="TreeGrafter"/>
</dbReference>
<keyword evidence="8 12" id="KW-0496">Mitochondrion</keyword>
<keyword evidence="6 12" id="KW-0809">Transit peptide</keyword>
<dbReference type="GO" id="GO:0046872">
    <property type="term" value="F:metal ion binding"/>
    <property type="evidence" value="ECO:0007669"/>
    <property type="project" value="UniProtKB-KW"/>
</dbReference>
<dbReference type="PANTHER" id="PTHR13337:SF2">
    <property type="entry name" value="SUCCINATE DEHYDROGENASE [UBIQUINONE] CYTOCHROME B SMALL SUBUNIT, MITOCHONDRIAL"/>
    <property type="match status" value="1"/>
</dbReference>
<keyword evidence="11" id="KW-0408">Iron</keyword>
<evidence type="ECO:0000313" key="13">
    <source>
        <dbReference type="EMBL" id="CAE0442203.1"/>
    </source>
</evidence>
<reference evidence="13" key="1">
    <citation type="submission" date="2021-01" db="EMBL/GenBank/DDBJ databases">
        <authorList>
            <person name="Corre E."/>
            <person name="Pelletier E."/>
            <person name="Niang G."/>
            <person name="Scheremetjew M."/>
            <person name="Finn R."/>
            <person name="Kale V."/>
            <person name="Holt S."/>
            <person name="Cochrane G."/>
            <person name="Meng A."/>
            <person name="Brown T."/>
            <person name="Cohen L."/>
        </authorList>
    </citation>
    <scope>NUCLEOTIDE SEQUENCE</scope>
    <source>
        <strain evidence="13">GSBS06</strain>
    </source>
</reference>
<evidence type="ECO:0000256" key="3">
    <source>
        <dbReference type="ARBA" id="ARBA00022448"/>
    </source>
</evidence>
<dbReference type="InterPro" id="IPR034804">
    <property type="entry name" value="SQR/QFR_C/D"/>
</dbReference>
<gene>
    <name evidence="13" type="ORF">ASTO00021_LOCUS12314</name>
</gene>
<evidence type="ECO:0000256" key="4">
    <source>
        <dbReference type="ARBA" id="ARBA00022692"/>
    </source>
</evidence>
<dbReference type="GO" id="GO:0020037">
    <property type="term" value="F:heme binding"/>
    <property type="evidence" value="ECO:0007669"/>
    <property type="project" value="TreeGrafter"/>
</dbReference>
<dbReference type="Gene3D" id="1.20.1300.10">
    <property type="entry name" value="Fumarate reductase/succinate dehydrogenase, transmembrane subunit"/>
    <property type="match status" value="1"/>
</dbReference>
<dbReference type="Pfam" id="PF05328">
    <property type="entry name" value="CybS"/>
    <property type="match status" value="1"/>
</dbReference>
<evidence type="ECO:0000256" key="8">
    <source>
        <dbReference type="ARBA" id="ARBA00023128"/>
    </source>
</evidence>
<evidence type="ECO:0000256" key="9">
    <source>
        <dbReference type="ARBA" id="ARBA00023136"/>
    </source>
</evidence>
<feature type="binding site" description="axial binding residue" evidence="11">
    <location>
        <position position="89"/>
    </location>
    <ligand>
        <name>heme b</name>
        <dbReference type="ChEBI" id="CHEBI:60344"/>
        <note>ligand shared with SDHC</note>
    </ligand>
    <ligandPart>
        <name>Fe</name>
        <dbReference type="ChEBI" id="CHEBI:18248"/>
    </ligandPart>
</feature>
<keyword evidence="7" id="KW-1133">Transmembrane helix</keyword>
<keyword evidence="4" id="KW-0812">Transmembrane</keyword>
<accession>A0A7S3PKA9</accession>
<evidence type="ECO:0000256" key="1">
    <source>
        <dbReference type="ARBA" id="ARBA00004448"/>
    </source>
</evidence>
<organism evidence="13">
    <name type="scientific">Aplanochytrium stocchinoi</name>
    <dbReference type="NCBI Taxonomy" id="215587"/>
    <lineage>
        <taxon>Eukaryota</taxon>
        <taxon>Sar</taxon>
        <taxon>Stramenopiles</taxon>
        <taxon>Bigyra</taxon>
        <taxon>Labyrinthulomycetes</taxon>
        <taxon>Thraustochytrida</taxon>
        <taxon>Thraustochytriidae</taxon>
        <taxon>Aplanochytrium</taxon>
    </lineage>
</organism>
<evidence type="ECO:0000256" key="11">
    <source>
        <dbReference type="PIRSR" id="PIRSR607992-2"/>
    </source>
</evidence>
<dbReference type="AlphaFoldDB" id="A0A7S3PKA9"/>
<keyword evidence="5 12" id="KW-0999">Mitochondrion inner membrane</keyword>
<dbReference type="GO" id="GO:0006099">
    <property type="term" value="P:tricarboxylic acid cycle"/>
    <property type="evidence" value="ECO:0007669"/>
    <property type="project" value="TreeGrafter"/>
</dbReference>
<dbReference type="SUPFAM" id="SSF81343">
    <property type="entry name" value="Fumarate reductase respiratory complex transmembrane subunits"/>
    <property type="match status" value="1"/>
</dbReference>
<dbReference type="InterPro" id="IPR007992">
    <property type="entry name" value="CybS"/>
</dbReference>
<feature type="binding site" evidence="10">
    <location>
        <position position="101"/>
    </location>
    <ligand>
        <name>a ubiquinone</name>
        <dbReference type="ChEBI" id="CHEBI:16389"/>
        <note>ligand shared with IP/SDHB</note>
    </ligand>
</feature>
<evidence type="ECO:0000256" key="12">
    <source>
        <dbReference type="RuleBase" id="RU364031"/>
    </source>
</evidence>
<evidence type="ECO:0000256" key="7">
    <source>
        <dbReference type="ARBA" id="ARBA00022989"/>
    </source>
</evidence>
<evidence type="ECO:0000256" key="6">
    <source>
        <dbReference type="ARBA" id="ARBA00022946"/>
    </source>
</evidence>
<comment type="subcellular location">
    <subcellularLocation>
        <location evidence="1 12">Mitochondrion inner membrane</location>
        <topology evidence="1 12">Multi-pass membrane protein</topology>
    </subcellularLocation>
</comment>
<dbReference type="GO" id="GO:0048039">
    <property type="term" value="F:ubiquinone binding"/>
    <property type="evidence" value="ECO:0007669"/>
    <property type="project" value="TreeGrafter"/>
</dbReference>
<keyword evidence="3" id="KW-0813">Transport</keyword>
<dbReference type="GO" id="GO:0005743">
    <property type="term" value="C:mitochondrial inner membrane"/>
    <property type="evidence" value="ECO:0007669"/>
    <property type="project" value="UniProtKB-SubCell"/>
</dbReference>
<keyword evidence="9 12" id="KW-0472">Membrane</keyword>
<evidence type="ECO:0000256" key="10">
    <source>
        <dbReference type="PIRSR" id="PIRSR607992-1"/>
    </source>
</evidence>
<keyword evidence="11" id="KW-0479">Metal-binding</keyword>